<dbReference type="InterPro" id="IPR003115">
    <property type="entry name" value="ParB_N"/>
</dbReference>
<dbReference type="SUPFAM" id="SSF110849">
    <property type="entry name" value="ParB/Sulfiredoxin"/>
    <property type="match status" value="1"/>
</dbReference>
<dbReference type="FunFam" id="1.10.10.2830:FF:000001">
    <property type="entry name" value="Chromosome partitioning protein ParB"/>
    <property type="match status" value="1"/>
</dbReference>
<dbReference type="Gene3D" id="1.10.10.2830">
    <property type="match status" value="1"/>
</dbReference>
<dbReference type="Proteomes" id="UP000054172">
    <property type="component" value="Unassembled WGS sequence"/>
</dbReference>
<name>A0A0Q4B946_9BACT</name>
<dbReference type="InterPro" id="IPR004437">
    <property type="entry name" value="ParB/RepB/Spo0J"/>
</dbReference>
<dbReference type="InterPro" id="IPR057240">
    <property type="entry name" value="ParB_dimer_C"/>
</dbReference>
<proteinExistence type="inferred from homology"/>
<dbReference type="CDD" id="cd16393">
    <property type="entry name" value="SPO0J_N"/>
    <property type="match status" value="1"/>
</dbReference>
<dbReference type="SMART" id="SM00470">
    <property type="entry name" value="ParB"/>
    <property type="match status" value="1"/>
</dbReference>
<evidence type="ECO:0000256" key="1">
    <source>
        <dbReference type="ARBA" id="ARBA00006295"/>
    </source>
</evidence>
<feature type="domain" description="ParB-like N-terminal" evidence="5">
    <location>
        <begin position="21"/>
        <end position="110"/>
    </location>
</feature>
<dbReference type="GO" id="GO:0005694">
    <property type="term" value="C:chromosome"/>
    <property type="evidence" value="ECO:0007669"/>
    <property type="project" value="TreeGrafter"/>
</dbReference>
<dbReference type="Pfam" id="PF23552">
    <property type="entry name" value="ParB_C"/>
    <property type="match status" value="1"/>
</dbReference>
<dbReference type="InterPro" id="IPR050336">
    <property type="entry name" value="Chromosome_partition/occlusion"/>
</dbReference>
<protein>
    <recommendedName>
        <fullName evidence="5">ParB-like N-terminal domain-containing protein</fullName>
    </recommendedName>
</protein>
<evidence type="ECO:0000313" key="7">
    <source>
        <dbReference type="Proteomes" id="UP000054172"/>
    </source>
</evidence>
<dbReference type="FunFam" id="3.90.1530.30:FF:000001">
    <property type="entry name" value="Chromosome partitioning protein ParB"/>
    <property type="match status" value="1"/>
</dbReference>
<keyword evidence="7" id="KW-1185">Reference proteome</keyword>
<dbReference type="PANTHER" id="PTHR33375:SF1">
    <property type="entry name" value="CHROMOSOME-PARTITIONING PROTEIN PARB-RELATED"/>
    <property type="match status" value="1"/>
</dbReference>
<dbReference type="PATRIC" id="fig|1702214.3.peg.1876"/>
<dbReference type="NCBIfam" id="TIGR00180">
    <property type="entry name" value="parB_part"/>
    <property type="match status" value="1"/>
</dbReference>
<dbReference type="AlphaFoldDB" id="A0A0Q4B946"/>
<dbReference type="GO" id="GO:0003677">
    <property type="term" value="F:DNA binding"/>
    <property type="evidence" value="ECO:0007669"/>
    <property type="project" value="UniProtKB-KW"/>
</dbReference>
<sequence>MEDAGASRAERPTADSSETPGFVSVDLIDENPYQPRKQFNDEQLGELADTIAKMGVITALTVRRAGNRYQLIAGERRLRAAKLAGLRQVPVVVLEVGENEMIEMALVENIQRTDLNPIEIAESLEQLSQTAGLTHDELAPRVGKSRPTITNYLRLLRLPAKVKEQVRGGLISMAHAKLLLSVEDLELLQSVADRIAEEHLTVAEVERLLRAALAKKGAPEPAVEAVEASSENSPDAYLPAMQSALEQRLGYGVQVKPGKHGSGRVVIQYRSEGERQELLRKLGIE</sequence>
<organism evidence="6 7">
    <name type="scientific">Candidatus [Bacteroides] periocalifornicus</name>
    <dbReference type="NCBI Taxonomy" id="1702214"/>
    <lineage>
        <taxon>Bacteria</taxon>
        <taxon>Pseudomonadati</taxon>
        <taxon>Bacteroidota</taxon>
    </lineage>
</organism>
<keyword evidence="3" id="KW-0238">DNA-binding</keyword>
<evidence type="ECO:0000256" key="4">
    <source>
        <dbReference type="SAM" id="MobiDB-lite"/>
    </source>
</evidence>
<dbReference type="InterPro" id="IPR036086">
    <property type="entry name" value="ParB/Sulfiredoxin_sf"/>
</dbReference>
<reference evidence="6" key="1">
    <citation type="submission" date="2015-08" db="EMBL/GenBank/DDBJ databases">
        <title>Candidatus Bacteriodes Periocalifornicus.</title>
        <authorList>
            <person name="McLean J.S."/>
            <person name="Kelley S."/>
        </authorList>
    </citation>
    <scope>NUCLEOTIDE SEQUENCE [LARGE SCALE GENOMIC DNA]</scope>
    <source>
        <strain evidence="6">12B</strain>
    </source>
</reference>
<dbReference type="EMBL" id="LIIK01000004">
    <property type="protein sequence ID" value="KQM09499.1"/>
    <property type="molecule type" value="Genomic_DNA"/>
</dbReference>
<dbReference type="Gene3D" id="3.90.1530.30">
    <property type="match status" value="1"/>
</dbReference>
<dbReference type="Pfam" id="PF02195">
    <property type="entry name" value="ParB_N"/>
    <property type="match status" value="1"/>
</dbReference>
<gene>
    <name evidence="6" type="ORF">AL399_01415</name>
</gene>
<dbReference type="Pfam" id="PF17762">
    <property type="entry name" value="HTH_ParB"/>
    <property type="match status" value="1"/>
</dbReference>
<evidence type="ECO:0000256" key="3">
    <source>
        <dbReference type="ARBA" id="ARBA00023125"/>
    </source>
</evidence>
<dbReference type="PANTHER" id="PTHR33375">
    <property type="entry name" value="CHROMOSOME-PARTITIONING PROTEIN PARB-RELATED"/>
    <property type="match status" value="1"/>
</dbReference>
<evidence type="ECO:0000313" key="6">
    <source>
        <dbReference type="EMBL" id="KQM09499.1"/>
    </source>
</evidence>
<comment type="caution">
    <text evidence="6">The sequence shown here is derived from an EMBL/GenBank/DDBJ whole genome shotgun (WGS) entry which is preliminary data.</text>
</comment>
<keyword evidence="2" id="KW-0159">Chromosome partition</keyword>
<accession>A0A0Q4B946</accession>
<comment type="similarity">
    <text evidence="1">Belongs to the ParB family.</text>
</comment>
<dbReference type="STRING" id="1702214.AL399_01415"/>
<evidence type="ECO:0000259" key="5">
    <source>
        <dbReference type="SMART" id="SM00470"/>
    </source>
</evidence>
<evidence type="ECO:0000256" key="2">
    <source>
        <dbReference type="ARBA" id="ARBA00022829"/>
    </source>
</evidence>
<feature type="region of interest" description="Disordered" evidence="4">
    <location>
        <begin position="1"/>
        <end position="23"/>
    </location>
</feature>
<dbReference type="GO" id="GO:0007059">
    <property type="term" value="P:chromosome segregation"/>
    <property type="evidence" value="ECO:0007669"/>
    <property type="project" value="UniProtKB-KW"/>
</dbReference>
<dbReference type="InterPro" id="IPR041468">
    <property type="entry name" value="HTH_ParB/Spo0J"/>
</dbReference>